<keyword evidence="6 9" id="KW-0472">Membrane</keyword>
<evidence type="ECO:0000313" key="12">
    <source>
        <dbReference type="EMBL" id="RCX26378.1"/>
    </source>
</evidence>
<accession>A0A369C016</accession>
<feature type="transmembrane region" description="Helical" evidence="9">
    <location>
        <begin position="442"/>
        <end position="460"/>
    </location>
</feature>
<feature type="transmembrane region" description="Helical" evidence="9">
    <location>
        <begin position="586"/>
        <end position="603"/>
    </location>
</feature>
<dbReference type="InterPro" id="IPR052702">
    <property type="entry name" value="MscS-like_channel"/>
</dbReference>
<evidence type="ECO:0000259" key="10">
    <source>
        <dbReference type="Pfam" id="PF00924"/>
    </source>
</evidence>
<sequence length="1026" mass="114274">MDSQASHRHRRRRTRLGGVLLLLLAGLWQSPLPAQPAPVGDSGTATRQRGLEDESAALDTSRAEIEARRGEIQRLRSGQDQRLVDAAMVDEARLALESARVQQESARLDAVAAERRVSDLQGSIQRQDDQLKSLRSGGGGDQSPAKREAAIATAEAALKDLQNQLALQRQQLDNLNQRADLARQRQTLAEEWYSLLQERYLSQQERSRKQALEDLEQRLAKAQEEQMARANKLREQLRQLPAEGKEGERLLLEGQIQEVEEGVYLLQLQLKGERLRTLVGNLEQALPDLDVSGEVLDTARTDLGARLGELRTALDLARRKQSLLQQQIQVLEKRQALSPEIQKQVERERQLLDQLAKRFDTQIKQLEPLLEQAQARFDAIDAAYRESVKRGLTVRHRLPGDLAAWGDLANELAGLPRVIADALLDTALKLRGALAQADVGRWLLFALLELVLLAVLLPLWRMGTPDGAAIAATDNFTLRFIRVGLALLHGSRLALLVGGSLLLLAWITGAAPPAQGIILLLGSLWLGTVLLVGLSRWLLVSELVPVERRQHGMHRLVRGVTAVAALFAVVVMLGHLGFFSTTLRDLLDRLFMVFLLPLIFVSLRLRTVLMDSVRERMRRQWAQLLSLLSFTVPLSMLAAAVLGLVGFINLAWSVASHLGWLLLVLFVWLVVRGVMRDLVNSLKSLVVERTHNGLLWAQGVIDPLQKLARVVLALVALAVLFRLYGWGAESAVVVTLKQWLDAPLFSIGEISVTLRQLLGTALTLVVVIWLGRWARQFTYRWLYARISDLGVRNSLSVFTQYALVLLGVLIALNTMGIDLTSLAIFAGALGVGIGFGLQNIANNFISGIILLVERPIRTSDWVTISSNQGEVTRIGMRSVTVTTWDNQDVIIPNADIISTAFINWTRSDNYVRTVFQVGVHYRSDPRLAQKVMLEAVNAHPAVVAQPEPRVYLIDFGASSVDFRVHYFVDVRRHSPFQVKSEILFAIWDALRQAGIEIPFPQQDLYIKEWPERTHPPAVADMPEGAA</sequence>
<keyword evidence="3" id="KW-1003">Cell membrane</keyword>
<dbReference type="PANTHER" id="PTHR30347">
    <property type="entry name" value="POTASSIUM CHANNEL RELATED"/>
    <property type="match status" value="1"/>
</dbReference>
<reference evidence="12 13" key="1">
    <citation type="submission" date="2018-07" db="EMBL/GenBank/DDBJ databases">
        <title>Genomic Encyclopedia of Type Strains, Phase IV (KMG-IV): sequencing the most valuable type-strain genomes for metagenomic binning, comparative biology and taxonomic classification.</title>
        <authorList>
            <person name="Goeker M."/>
        </authorList>
    </citation>
    <scope>NUCLEOTIDE SEQUENCE [LARGE SCALE GENOMIC DNA]</scope>
    <source>
        <strain evidence="12 13">DSM 26407</strain>
    </source>
</reference>
<evidence type="ECO:0000256" key="2">
    <source>
        <dbReference type="ARBA" id="ARBA00008017"/>
    </source>
</evidence>
<keyword evidence="7" id="KW-0175">Coiled coil</keyword>
<feature type="transmembrane region" description="Helical" evidence="9">
    <location>
        <begin position="791"/>
        <end position="812"/>
    </location>
</feature>
<gene>
    <name evidence="12" type="ORF">DFQ59_11088</name>
</gene>
<feature type="transmembrane region" description="Helical" evidence="9">
    <location>
        <begin position="707"/>
        <end position="724"/>
    </location>
</feature>
<evidence type="ECO:0000256" key="6">
    <source>
        <dbReference type="ARBA" id="ARBA00023136"/>
    </source>
</evidence>
<proteinExistence type="inferred from homology"/>
<comment type="similarity">
    <text evidence="2">Belongs to the MscS (TC 1.A.23) family.</text>
</comment>
<dbReference type="Gene3D" id="2.30.30.60">
    <property type="match status" value="1"/>
</dbReference>
<evidence type="ECO:0000313" key="13">
    <source>
        <dbReference type="Proteomes" id="UP000252707"/>
    </source>
</evidence>
<evidence type="ECO:0000259" key="11">
    <source>
        <dbReference type="Pfam" id="PF21082"/>
    </source>
</evidence>
<dbReference type="InterPro" id="IPR011066">
    <property type="entry name" value="MscS_channel_C_sf"/>
</dbReference>
<feature type="transmembrane region" description="Helical" evidence="9">
    <location>
        <begin position="493"/>
        <end position="511"/>
    </location>
</feature>
<feature type="region of interest" description="Disordered" evidence="8">
    <location>
        <begin position="119"/>
        <end position="148"/>
    </location>
</feature>
<evidence type="ECO:0000256" key="1">
    <source>
        <dbReference type="ARBA" id="ARBA00004651"/>
    </source>
</evidence>
<evidence type="ECO:0000256" key="4">
    <source>
        <dbReference type="ARBA" id="ARBA00022692"/>
    </source>
</evidence>
<dbReference type="GO" id="GO:0008381">
    <property type="term" value="F:mechanosensitive monoatomic ion channel activity"/>
    <property type="evidence" value="ECO:0007669"/>
    <property type="project" value="UniProtKB-ARBA"/>
</dbReference>
<dbReference type="Proteomes" id="UP000252707">
    <property type="component" value="Unassembled WGS sequence"/>
</dbReference>
<dbReference type="SUPFAM" id="SSF82689">
    <property type="entry name" value="Mechanosensitive channel protein MscS (YggB), C-terminal domain"/>
    <property type="match status" value="1"/>
</dbReference>
<evidence type="ECO:0000256" key="3">
    <source>
        <dbReference type="ARBA" id="ARBA00022475"/>
    </source>
</evidence>
<dbReference type="AlphaFoldDB" id="A0A369C016"/>
<dbReference type="InterPro" id="IPR006685">
    <property type="entry name" value="MscS_channel_2nd"/>
</dbReference>
<feature type="transmembrane region" description="Helical" evidence="9">
    <location>
        <begin position="824"/>
        <end position="852"/>
    </location>
</feature>
<comment type="caution">
    <text evidence="12">The sequence shown here is derived from an EMBL/GenBank/DDBJ whole genome shotgun (WGS) entry which is preliminary data.</text>
</comment>
<organism evidence="12 13">
    <name type="scientific">Thioalbus denitrificans</name>
    <dbReference type="NCBI Taxonomy" id="547122"/>
    <lineage>
        <taxon>Bacteria</taxon>
        <taxon>Pseudomonadati</taxon>
        <taxon>Pseudomonadota</taxon>
        <taxon>Gammaproteobacteria</taxon>
        <taxon>Chromatiales</taxon>
        <taxon>Ectothiorhodospiraceae</taxon>
        <taxon>Thioalbus</taxon>
    </lineage>
</organism>
<dbReference type="GO" id="GO:0005886">
    <property type="term" value="C:plasma membrane"/>
    <property type="evidence" value="ECO:0007669"/>
    <property type="project" value="UniProtKB-SubCell"/>
</dbReference>
<protein>
    <submittedName>
        <fullName evidence="12">Potassium efflux system protein</fullName>
    </submittedName>
</protein>
<dbReference type="EMBL" id="QPJY01000010">
    <property type="protein sequence ID" value="RCX26378.1"/>
    <property type="molecule type" value="Genomic_DNA"/>
</dbReference>
<keyword evidence="13" id="KW-1185">Reference proteome</keyword>
<dbReference type="RefSeq" id="WP_114280793.1">
    <property type="nucleotide sequence ID" value="NZ_QPJY01000010.1"/>
</dbReference>
<name>A0A369C016_9GAMM</name>
<dbReference type="InterPro" id="IPR049278">
    <property type="entry name" value="MS_channel_C"/>
</dbReference>
<dbReference type="InterPro" id="IPR011014">
    <property type="entry name" value="MscS_channel_TM-2"/>
</dbReference>
<dbReference type="Gene3D" id="3.30.70.100">
    <property type="match status" value="1"/>
</dbReference>
<feature type="transmembrane region" description="Helical" evidence="9">
    <location>
        <begin position="517"/>
        <end position="539"/>
    </location>
</feature>
<dbReference type="SUPFAM" id="SSF82861">
    <property type="entry name" value="Mechanosensitive channel protein MscS (YggB), transmembrane region"/>
    <property type="match status" value="1"/>
</dbReference>
<dbReference type="Gene3D" id="1.10.287.1260">
    <property type="match status" value="1"/>
</dbReference>
<evidence type="ECO:0000256" key="7">
    <source>
        <dbReference type="SAM" id="Coils"/>
    </source>
</evidence>
<evidence type="ECO:0000256" key="9">
    <source>
        <dbReference type="SAM" id="Phobius"/>
    </source>
</evidence>
<feature type="coiled-coil region" evidence="7">
    <location>
        <begin position="151"/>
        <end position="240"/>
    </location>
</feature>
<comment type="subcellular location">
    <subcellularLocation>
        <location evidence="1">Cell membrane</location>
        <topology evidence="1">Multi-pass membrane protein</topology>
    </subcellularLocation>
</comment>
<dbReference type="PANTHER" id="PTHR30347:SF1">
    <property type="entry name" value="MECHANOSENSITIVE CHANNEL MSCK"/>
    <property type="match status" value="1"/>
</dbReference>
<dbReference type="SUPFAM" id="SSF50182">
    <property type="entry name" value="Sm-like ribonucleoproteins"/>
    <property type="match status" value="1"/>
</dbReference>
<feature type="region of interest" description="Disordered" evidence="8">
    <location>
        <begin position="33"/>
        <end position="62"/>
    </location>
</feature>
<feature type="transmembrane region" description="Helical" evidence="9">
    <location>
        <begin position="744"/>
        <end position="770"/>
    </location>
</feature>
<feature type="domain" description="Mechanosensitive ion channel MscS C-terminal" evidence="11">
    <location>
        <begin position="914"/>
        <end position="997"/>
    </location>
</feature>
<feature type="transmembrane region" description="Helical" evidence="9">
    <location>
        <begin position="658"/>
        <end position="675"/>
    </location>
</feature>
<dbReference type="OrthoDB" id="9799209at2"/>
<evidence type="ECO:0000256" key="8">
    <source>
        <dbReference type="SAM" id="MobiDB-lite"/>
    </source>
</evidence>
<feature type="domain" description="Mechanosensitive ion channel MscS" evidence="10">
    <location>
        <begin position="839"/>
        <end position="906"/>
    </location>
</feature>
<dbReference type="Pfam" id="PF00924">
    <property type="entry name" value="MS_channel_2nd"/>
    <property type="match status" value="1"/>
</dbReference>
<feature type="transmembrane region" description="Helical" evidence="9">
    <location>
        <begin position="624"/>
        <end position="652"/>
    </location>
</feature>
<keyword evidence="4 9" id="KW-0812">Transmembrane</keyword>
<dbReference type="Pfam" id="PF21082">
    <property type="entry name" value="MS_channel_3rd"/>
    <property type="match status" value="1"/>
</dbReference>
<dbReference type="InterPro" id="IPR023408">
    <property type="entry name" value="MscS_beta-dom_sf"/>
</dbReference>
<feature type="transmembrane region" description="Helical" evidence="9">
    <location>
        <begin position="560"/>
        <end position="580"/>
    </location>
</feature>
<dbReference type="InterPro" id="IPR010920">
    <property type="entry name" value="LSM_dom_sf"/>
</dbReference>
<keyword evidence="5 9" id="KW-1133">Transmembrane helix</keyword>
<evidence type="ECO:0000256" key="5">
    <source>
        <dbReference type="ARBA" id="ARBA00022989"/>
    </source>
</evidence>